<name>A0A2I0UGA3_LIMLA</name>
<reference evidence="3" key="2">
    <citation type="submission" date="2017-12" db="EMBL/GenBank/DDBJ databases">
        <title>Genome sequence of the Bar-tailed Godwit (Limosa lapponica baueri).</title>
        <authorList>
            <person name="Lima N.C.B."/>
            <person name="Parody-Merino A.M."/>
            <person name="Battley P.F."/>
            <person name="Fidler A.E."/>
            <person name="Prosdocimi F."/>
        </authorList>
    </citation>
    <scope>NUCLEOTIDE SEQUENCE [LARGE SCALE GENOMIC DNA]</scope>
</reference>
<evidence type="ECO:0000313" key="3">
    <source>
        <dbReference type="Proteomes" id="UP000233556"/>
    </source>
</evidence>
<evidence type="ECO:0000313" key="2">
    <source>
        <dbReference type="EMBL" id="PKU45075.1"/>
    </source>
</evidence>
<organism evidence="2 3">
    <name type="scientific">Limosa lapponica baueri</name>
    <dbReference type="NCBI Taxonomy" id="1758121"/>
    <lineage>
        <taxon>Eukaryota</taxon>
        <taxon>Metazoa</taxon>
        <taxon>Chordata</taxon>
        <taxon>Craniata</taxon>
        <taxon>Vertebrata</taxon>
        <taxon>Euteleostomi</taxon>
        <taxon>Archelosauria</taxon>
        <taxon>Archosauria</taxon>
        <taxon>Dinosauria</taxon>
        <taxon>Saurischia</taxon>
        <taxon>Theropoda</taxon>
        <taxon>Coelurosauria</taxon>
        <taxon>Aves</taxon>
        <taxon>Neognathae</taxon>
        <taxon>Neoaves</taxon>
        <taxon>Charadriiformes</taxon>
        <taxon>Scolopacidae</taxon>
        <taxon>Limosa</taxon>
    </lineage>
</organism>
<proteinExistence type="predicted"/>
<reference evidence="3" key="1">
    <citation type="submission" date="2017-11" db="EMBL/GenBank/DDBJ databases">
        <authorList>
            <person name="Lima N.C."/>
            <person name="Parody-Merino A.M."/>
            <person name="Battley P.F."/>
            <person name="Fidler A.E."/>
            <person name="Prosdocimi F."/>
        </authorList>
    </citation>
    <scope>NUCLEOTIDE SEQUENCE [LARGE SCALE GENOMIC DNA]</scope>
</reference>
<dbReference type="Proteomes" id="UP000233556">
    <property type="component" value="Unassembled WGS sequence"/>
</dbReference>
<sequence>MAKGPEQEDAFLHLPAAQAVPSAAQEESYAGLAGRALLPFAQEGLCAPAGAQRGLPEPALPAGIKSETRFSSQALSSEEEDADPGDGALKAADRSPSAKRSITQIMKDKKKQTQLTLQWYHYYGIGIKESSAYYHSVYSGKGLTRYNNITSET</sequence>
<feature type="region of interest" description="Disordered" evidence="1">
    <location>
        <begin position="51"/>
        <end position="106"/>
    </location>
</feature>
<dbReference type="AlphaFoldDB" id="A0A2I0UGA3"/>
<accession>A0A2I0UGA3</accession>
<protein>
    <submittedName>
        <fullName evidence="2">Dna-binding protein rfx6</fullName>
    </submittedName>
</protein>
<evidence type="ECO:0000256" key="1">
    <source>
        <dbReference type="SAM" id="MobiDB-lite"/>
    </source>
</evidence>
<dbReference type="OrthoDB" id="10056949at2759"/>
<gene>
    <name evidence="2" type="ORF">llap_4614</name>
</gene>
<dbReference type="GO" id="GO:0003677">
    <property type="term" value="F:DNA binding"/>
    <property type="evidence" value="ECO:0007669"/>
    <property type="project" value="UniProtKB-KW"/>
</dbReference>
<dbReference type="EMBL" id="KZ505782">
    <property type="protein sequence ID" value="PKU45075.1"/>
    <property type="molecule type" value="Genomic_DNA"/>
</dbReference>
<keyword evidence="3" id="KW-1185">Reference proteome</keyword>
<keyword evidence="2" id="KW-0238">DNA-binding</keyword>